<dbReference type="Pfam" id="PF00789">
    <property type="entry name" value="UBX"/>
    <property type="match status" value="1"/>
</dbReference>
<dbReference type="OrthoDB" id="436606at2759"/>
<dbReference type="InterPro" id="IPR029071">
    <property type="entry name" value="Ubiquitin-like_domsf"/>
</dbReference>
<comment type="caution">
    <text evidence="3">The sequence shown here is derived from an EMBL/GenBank/DDBJ whole genome shotgun (WGS) entry which is preliminary data.</text>
</comment>
<sequence length="241" mass="26641">MASAPTGINAPGTRDPLQRMHVTRPKSAKGRTRTTPQGTSHSMDTYPCHTSPTPRVSSARALSGPRITQDDIPELLCQLPYRTPSSSLNRYRVLPSIGAAAGGDSTEDDLVYKTSAMRLAPEVRDRHSTKNLYREPPKPHPGSGQVNMEDSMQEPPSEQEPRLLLAVRSHSGQRLERFFRPSDTLFTVLAAVEEKMGVSCKECSVESMEIPRRSFTDLSRTLKECGIPNKSVLCINRLGRD</sequence>
<feature type="compositionally biased region" description="Polar residues" evidence="1">
    <location>
        <begin position="144"/>
        <end position="156"/>
    </location>
</feature>
<gene>
    <name evidence="3" type="ORF">GDO78_015893</name>
</gene>
<feature type="compositionally biased region" description="Basic residues" evidence="1">
    <location>
        <begin position="21"/>
        <end position="32"/>
    </location>
</feature>
<evidence type="ECO:0000259" key="2">
    <source>
        <dbReference type="PROSITE" id="PS50033"/>
    </source>
</evidence>
<dbReference type="SMART" id="SM00166">
    <property type="entry name" value="UBX"/>
    <property type="match status" value="1"/>
</dbReference>
<name>A0A8J6ED49_ELECQ</name>
<feature type="compositionally biased region" description="Basic and acidic residues" evidence="1">
    <location>
        <begin position="125"/>
        <end position="138"/>
    </location>
</feature>
<dbReference type="Gene3D" id="3.10.20.90">
    <property type="entry name" value="Phosphatidylinositol 3-kinase Catalytic Subunit, Chain A, domain 1"/>
    <property type="match status" value="1"/>
</dbReference>
<protein>
    <recommendedName>
        <fullName evidence="2">UBX domain-containing protein</fullName>
    </recommendedName>
</protein>
<dbReference type="SUPFAM" id="SSF54236">
    <property type="entry name" value="Ubiquitin-like"/>
    <property type="match status" value="1"/>
</dbReference>
<accession>A0A8J6ED49</accession>
<dbReference type="CDD" id="cd17076">
    <property type="entry name" value="UBX_UBXN10"/>
    <property type="match status" value="1"/>
</dbReference>
<keyword evidence="4" id="KW-1185">Reference proteome</keyword>
<feature type="compositionally biased region" description="Polar residues" evidence="1">
    <location>
        <begin position="33"/>
        <end position="56"/>
    </location>
</feature>
<evidence type="ECO:0000256" key="1">
    <source>
        <dbReference type="SAM" id="MobiDB-lite"/>
    </source>
</evidence>
<dbReference type="EMBL" id="WNTK01001726">
    <property type="protein sequence ID" value="KAG9466917.1"/>
    <property type="molecule type" value="Genomic_DNA"/>
</dbReference>
<feature type="domain" description="UBX" evidence="2">
    <location>
        <begin position="158"/>
        <end position="235"/>
    </location>
</feature>
<proteinExistence type="predicted"/>
<feature type="region of interest" description="Disordered" evidence="1">
    <location>
        <begin position="1"/>
        <end position="61"/>
    </location>
</feature>
<organism evidence="3 4">
    <name type="scientific">Eleutherodactylus coqui</name>
    <name type="common">Puerto Rican coqui</name>
    <dbReference type="NCBI Taxonomy" id="57060"/>
    <lineage>
        <taxon>Eukaryota</taxon>
        <taxon>Metazoa</taxon>
        <taxon>Chordata</taxon>
        <taxon>Craniata</taxon>
        <taxon>Vertebrata</taxon>
        <taxon>Euteleostomi</taxon>
        <taxon>Amphibia</taxon>
        <taxon>Batrachia</taxon>
        <taxon>Anura</taxon>
        <taxon>Neobatrachia</taxon>
        <taxon>Hyloidea</taxon>
        <taxon>Eleutherodactylidae</taxon>
        <taxon>Eleutherodactylinae</taxon>
        <taxon>Eleutherodactylus</taxon>
        <taxon>Eleutherodactylus</taxon>
    </lineage>
</organism>
<evidence type="ECO:0000313" key="4">
    <source>
        <dbReference type="Proteomes" id="UP000770717"/>
    </source>
</evidence>
<evidence type="ECO:0000313" key="3">
    <source>
        <dbReference type="EMBL" id="KAG9466917.1"/>
    </source>
</evidence>
<dbReference type="PROSITE" id="PS50033">
    <property type="entry name" value="UBX"/>
    <property type="match status" value="1"/>
</dbReference>
<reference evidence="3" key="1">
    <citation type="thesis" date="2020" institute="ProQuest LLC" country="789 East Eisenhower Parkway, Ann Arbor, MI, USA">
        <title>Comparative Genomics and Chromosome Evolution.</title>
        <authorList>
            <person name="Mudd A.B."/>
        </authorList>
    </citation>
    <scope>NUCLEOTIDE SEQUENCE</scope>
    <source>
        <strain evidence="3">HN-11 Male</strain>
        <tissue evidence="3">Kidney and liver</tissue>
    </source>
</reference>
<dbReference type="AlphaFoldDB" id="A0A8J6ED49"/>
<dbReference type="InterPro" id="IPR001012">
    <property type="entry name" value="UBX_dom"/>
</dbReference>
<dbReference type="Proteomes" id="UP000770717">
    <property type="component" value="Unassembled WGS sequence"/>
</dbReference>
<feature type="region of interest" description="Disordered" evidence="1">
    <location>
        <begin position="125"/>
        <end position="158"/>
    </location>
</feature>